<gene>
    <name evidence="1" type="ORF">QE152_g10371</name>
</gene>
<evidence type="ECO:0000313" key="1">
    <source>
        <dbReference type="EMBL" id="KAK9737886.1"/>
    </source>
</evidence>
<reference evidence="1 2" key="1">
    <citation type="journal article" date="2024" name="BMC Genomics">
        <title>De novo assembly and annotation of Popillia japonica's genome with initial clues to its potential as an invasive pest.</title>
        <authorList>
            <person name="Cucini C."/>
            <person name="Boschi S."/>
            <person name="Funari R."/>
            <person name="Cardaioli E."/>
            <person name="Iannotti N."/>
            <person name="Marturano G."/>
            <person name="Paoli F."/>
            <person name="Bruttini M."/>
            <person name="Carapelli A."/>
            <person name="Frati F."/>
            <person name="Nardi F."/>
        </authorList>
    </citation>
    <scope>NUCLEOTIDE SEQUENCE [LARGE SCALE GENOMIC DNA]</scope>
    <source>
        <strain evidence="1">DMR45628</strain>
    </source>
</reference>
<dbReference type="EMBL" id="JASPKY010000094">
    <property type="protein sequence ID" value="KAK9737886.1"/>
    <property type="molecule type" value="Genomic_DNA"/>
</dbReference>
<accession>A0AAW1LV05</accession>
<dbReference type="Proteomes" id="UP001458880">
    <property type="component" value="Unassembled WGS sequence"/>
</dbReference>
<name>A0AAW1LV05_POPJA</name>
<sequence>MYAKDKAHYNIHEKFVEIQNTVPQVRTADEIRDLCLSQTGVDIAKLLLEKHKISDVSSENKYEFEIEDFFDFLQENYVTRFLLNNEISAGSKTSDDNSDEELQ</sequence>
<comment type="caution">
    <text evidence="1">The sequence shown here is derived from an EMBL/GenBank/DDBJ whole genome shotgun (WGS) entry which is preliminary data.</text>
</comment>
<organism evidence="1 2">
    <name type="scientific">Popillia japonica</name>
    <name type="common">Japanese beetle</name>
    <dbReference type="NCBI Taxonomy" id="7064"/>
    <lineage>
        <taxon>Eukaryota</taxon>
        <taxon>Metazoa</taxon>
        <taxon>Ecdysozoa</taxon>
        <taxon>Arthropoda</taxon>
        <taxon>Hexapoda</taxon>
        <taxon>Insecta</taxon>
        <taxon>Pterygota</taxon>
        <taxon>Neoptera</taxon>
        <taxon>Endopterygota</taxon>
        <taxon>Coleoptera</taxon>
        <taxon>Polyphaga</taxon>
        <taxon>Scarabaeiformia</taxon>
        <taxon>Scarabaeidae</taxon>
        <taxon>Rutelinae</taxon>
        <taxon>Popillia</taxon>
    </lineage>
</organism>
<evidence type="ECO:0000313" key="2">
    <source>
        <dbReference type="Proteomes" id="UP001458880"/>
    </source>
</evidence>
<proteinExistence type="predicted"/>
<protein>
    <submittedName>
        <fullName evidence="1">Uncharacterized protein</fullName>
    </submittedName>
</protein>
<dbReference type="AlphaFoldDB" id="A0AAW1LV05"/>
<keyword evidence="2" id="KW-1185">Reference proteome</keyword>